<dbReference type="Gene3D" id="2.30.32.30">
    <property type="entry name" value="CBM10"/>
    <property type="match status" value="2"/>
</dbReference>
<dbReference type="AlphaFoldDB" id="A0A7K3REQ5"/>
<dbReference type="EMBL" id="JAAGMS010000238">
    <property type="protein sequence ID" value="NEC00536.1"/>
    <property type="molecule type" value="Genomic_DNA"/>
</dbReference>
<feature type="domain" description="CBM10" evidence="5">
    <location>
        <begin position="387"/>
        <end position="425"/>
    </location>
</feature>
<feature type="signal peptide" evidence="4">
    <location>
        <begin position="1"/>
        <end position="36"/>
    </location>
</feature>
<dbReference type="GO" id="GO:0000272">
    <property type="term" value="P:polysaccharide catabolic process"/>
    <property type="evidence" value="ECO:0007669"/>
    <property type="project" value="InterPro"/>
</dbReference>
<dbReference type="Pfam" id="PF02013">
    <property type="entry name" value="CBM_10"/>
    <property type="match status" value="2"/>
</dbReference>
<feature type="domain" description="CBM10" evidence="5">
    <location>
        <begin position="341"/>
        <end position="379"/>
    </location>
</feature>
<dbReference type="PANTHER" id="PTHR42754">
    <property type="entry name" value="ENDOGLUCANASE"/>
    <property type="match status" value="1"/>
</dbReference>
<evidence type="ECO:0000313" key="7">
    <source>
        <dbReference type="Proteomes" id="UP000470951"/>
    </source>
</evidence>
<evidence type="ECO:0000256" key="3">
    <source>
        <dbReference type="RuleBase" id="RU361153"/>
    </source>
</evidence>
<keyword evidence="1 3" id="KW-0378">Hydrolase</keyword>
<dbReference type="InterPro" id="IPR017853">
    <property type="entry name" value="GH"/>
</dbReference>
<name>A0A7K3REQ5_STRAQ</name>
<dbReference type="RefSeq" id="WP_164222025.1">
    <property type="nucleotide sequence ID" value="NZ_JAAGMS010000238.1"/>
</dbReference>
<dbReference type="InterPro" id="IPR018087">
    <property type="entry name" value="Glyco_hydro_5_CS"/>
</dbReference>
<dbReference type="Gene3D" id="3.20.20.80">
    <property type="entry name" value="Glycosidases"/>
    <property type="match status" value="1"/>
</dbReference>
<comment type="similarity">
    <text evidence="3">Belongs to the glycosyl hydrolase 5 (cellulase A) family.</text>
</comment>
<sequence length="431" mass="44456">MRKPRSTLMKTAGMAFAAALGLLGSIVGPSAGVAEAAPTGIRVSDGRVVEANGNEFVMRGINHAYTWYPEQTTAMADIAAKGANTVRVVLGSGDRWTRTSASQVSGLIDQCKANKVICVLEVHDTTGYGEDGAATTLDKAADYWISVKSALEGQEDYVVVNIGNEPYGNTNASAWTGATKSAIGKLRNAGLDHALMVDAPNWGQDWSGTMRANAASVFASDPDRNTIFSIHMYGVYDTAAEVQDYLNHFVNNELPIVVGEFGDAHSDGNPDEDAIMATAQSLGVGYIGWSWSGNGSGVEYLDMVNGFDANSLTGWGNRFINGANGIVATSETASVYGGGGGDTGGGTAPNGYPYCVEGSASDPDGDGWGWESSRSCVVPGGSADTGGHTGGGTAPNGYPYCVEGSASDPDGDGWGWENSRSCVVAGSGADS</sequence>
<comment type="caution">
    <text evidence="6">The sequence shown here is derived from an EMBL/GenBank/DDBJ whole genome shotgun (WGS) entry which is preliminary data.</text>
</comment>
<feature type="chain" id="PRO_5029641737" evidence="4">
    <location>
        <begin position="37"/>
        <end position="431"/>
    </location>
</feature>
<evidence type="ECO:0000256" key="4">
    <source>
        <dbReference type="SAM" id="SignalP"/>
    </source>
</evidence>
<dbReference type="SMART" id="SM01064">
    <property type="entry name" value="CBM_10"/>
    <property type="match status" value="2"/>
</dbReference>
<dbReference type="InterPro" id="IPR036601">
    <property type="entry name" value="CBM10_sf"/>
</dbReference>
<evidence type="ECO:0000256" key="2">
    <source>
        <dbReference type="ARBA" id="ARBA00023295"/>
    </source>
</evidence>
<evidence type="ECO:0000256" key="1">
    <source>
        <dbReference type="ARBA" id="ARBA00022801"/>
    </source>
</evidence>
<dbReference type="GO" id="GO:0004553">
    <property type="term" value="F:hydrolase activity, hydrolyzing O-glycosyl compounds"/>
    <property type="evidence" value="ECO:0007669"/>
    <property type="project" value="InterPro"/>
</dbReference>
<dbReference type="Pfam" id="PF00150">
    <property type="entry name" value="Cellulase"/>
    <property type="match status" value="1"/>
</dbReference>
<dbReference type="Proteomes" id="UP000470951">
    <property type="component" value="Unassembled WGS sequence"/>
</dbReference>
<evidence type="ECO:0000313" key="6">
    <source>
        <dbReference type="EMBL" id="NEC00536.1"/>
    </source>
</evidence>
<keyword evidence="2 3" id="KW-0326">Glycosidase</keyword>
<dbReference type="PROSITE" id="PS00659">
    <property type="entry name" value="GLYCOSYL_HYDROL_F5"/>
    <property type="match status" value="1"/>
</dbReference>
<dbReference type="PROSITE" id="PS51763">
    <property type="entry name" value="CBM10"/>
    <property type="match status" value="2"/>
</dbReference>
<reference evidence="6 7" key="1">
    <citation type="submission" date="2020-01" db="EMBL/GenBank/DDBJ databases">
        <title>Insect and environment-associated Actinomycetes.</title>
        <authorList>
            <person name="Currrie C."/>
            <person name="Chevrette M."/>
            <person name="Carlson C."/>
            <person name="Stubbendieck R."/>
            <person name="Wendt-Pienkowski E."/>
        </authorList>
    </citation>
    <scope>NUCLEOTIDE SEQUENCE [LARGE SCALE GENOMIC DNA]</scope>
    <source>
        <strain evidence="6 7">SID7903</strain>
    </source>
</reference>
<dbReference type="InterPro" id="IPR001547">
    <property type="entry name" value="Glyco_hydro_5"/>
</dbReference>
<dbReference type="GO" id="GO:0030248">
    <property type="term" value="F:cellulose binding"/>
    <property type="evidence" value="ECO:0007669"/>
    <property type="project" value="InterPro"/>
</dbReference>
<proteinExistence type="inferred from homology"/>
<protein>
    <submittedName>
        <fullName evidence="6">Cellulase family glycosylhydrolase</fullName>
    </submittedName>
</protein>
<organism evidence="6 7">
    <name type="scientific">Streptomyces anulatus</name>
    <name type="common">Streptomyces chrysomallus</name>
    <dbReference type="NCBI Taxonomy" id="1892"/>
    <lineage>
        <taxon>Bacteria</taxon>
        <taxon>Bacillati</taxon>
        <taxon>Actinomycetota</taxon>
        <taxon>Actinomycetes</taxon>
        <taxon>Kitasatosporales</taxon>
        <taxon>Streptomycetaceae</taxon>
        <taxon>Streptomyces</taxon>
    </lineage>
</organism>
<dbReference type="SUPFAM" id="SSF51445">
    <property type="entry name" value="(Trans)glycosidases"/>
    <property type="match status" value="1"/>
</dbReference>
<evidence type="ECO:0000259" key="5">
    <source>
        <dbReference type="PROSITE" id="PS51763"/>
    </source>
</evidence>
<dbReference type="InterPro" id="IPR002883">
    <property type="entry name" value="CBM10/Dockerin_dom"/>
</dbReference>
<gene>
    <name evidence="6" type="ORF">G3I58_21520</name>
</gene>
<dbReference type="PANTHER" id="PTHR42754:SF1">
    <property type="entry name" value="LIPOPROTEIN"/>
    <property type="match status" value="1"/>
</dbReference>
<accession>A0A7K3REQ5</accession>
<keyword evidence="4" id="KW-0732">Signal</keyword>
<dbReference type="InterPro" id="IPR009031">
    <property type="entry name" value="CBM10"/>
</dbReference>